<name>A0A0G3CHB6_METBA</name>
<dbReference type="InterPro" id="IPR010652">
    <property type="entry name" value="DUF1232"/>
</dbReference>
<feature type="domain" description="DUF1232" evidence="5">
    <location>
        <begin position="34"/>
        <end position="69"/>
    </location>
</feature>
<dbReference type="GeneID" id="24885152"/>
<evidence type="ECO:0000313" key="7">
    <source>
        <dbReference type="Proteomes" id="UP000035331"/>
    </source>
</evidence>
<dbReference type="Proteomes" id="UP000035331">
    <property type="component" value="Chromosome"/>
</dbReference>
<dbReference type="PATRIC" id="fig|796385.3.peg.1826"/>
<evidence type="ECO:0000256" key="1">
    <source>
        <dbReference type="ARBA" id="ARBA00004127"/>
    </source>
</evidence>
<organism evidence="6 7">
    <name type="scientific">Methanosarcina barkeri CM1</name>
    <dbReference type="NCBI Taxonomy" id="796385"/>
    <lineage>
        <taxon>Archaea</taxon>
        <taxon>Methanobacteriati</taxon>
        <taxon>Methanobacteriota</taxon>
        <taxon>Stenosarchaea group</taxon>
        <taxon>Methanomicrobia</taxon>
        <taxon>Methanosarcinales</taxon>
        <taxon>Methanosarcinaceae</taxon>
        <taxon>Methanosarcina</taxon>
    </lineage>
</organism>
<evidence type="ECO:0000313" key="6">
    <source>
        <dbReference type="EMBL" id="AKJ38507.1"/>
    </source>
</evidence>
<dbReference type="RefSeq" id="WP_053010635.1">
    <property type="nucleotide sequence ID" value="NZ_CP008746.1"/>
</dbReference>
<dbReference type="EMBL" id="CP008746">
    <property type="protein sequence ID" value="AKJ38507.1"/>
    <property type="molecule type" value="Genomic_DNA"/>
</dbReference>
<evidence type="ECO:0000259" key="5">
    <source>
        <dbReference type="Pfam" id="PF06803"/>
    </source>
</evidence>
<reference evidence="7" key="1">
    <citation type="submission" date="2014-06" db="EMBL/GenBank/DDBJ databases">
        <title>The complete genome sequence of Methanosarcina barkeri CM1.</title>
        <authorList>
            <consortium name="Pastoral Greenhouse Gas Research Consortium"/>
            <person name="Lambie S.C."/>
            <person name="Leahy S.C."/>
            <person name="Kelly W.J."/>
            <person name="Li D."/>
            <person name="Reilly K."/>
            <person name="Attwood G.T."/>
            <person name="Altermann E."/>
        </authorList>
    </citation>
    <scope>NUCLEOTIDE SEQUENCE [LARGE SCALE GENOMIC DNA]</scope>
    <source>
        <strain evidence="7">CM1</strain>
    </source>
</reference>
<keyword evidence="2" id="KW-0812">Transmembrane</keyword>
<keyword evidence="3" id="KW-1133">Transmembrane helix</keyword>
<evidence type="ECO:0000256" key="2">
    <source>
        <dbReference type="ARBA" id="ARBA00022692"/>
    </source>
</evidence>
<evidence type="ECO:0000256" key="3">
    <source>
        <dbReference type="ARBA" id="ARBA00022989"/>
    </source>
</evidence>
<reference evidence="6 7" key="2">
    <citation type="journal article" date="2015" name="Stand. Genomic Sci.">
        <title>The complete genome sequence of the rumen methanogen Methanosarcina barkeri CM1.</title>
        <authorList>
            <person name="Lambie S.C."/>
            <person name="Kelly W.J."/>
            <person name="Leahy S.C."/>
            <person name="Li D."/>
            <person name="Reilly K."/>
            <person name="McAllister T.A."/>
            <person name="Valle E.R."/>
            <person name="Attwood G.T."/>
            <person name="Altermann E."/>
        </authorList>
    </citation>
    <scope>NUCLEOTIDE SEQUENCE [LARGE SCALE GENOMIC DNA]</scope>
    <source>
        <strain evidence="6 7">CM1</strain>
    </source>
</reference>
<protein>
    <recommendedName>
        <fullName evidence="5">DUF1232 domain-containing protein</fullName>
    </recommendedName>
</protein>
<gene>
    <name evidence="6" type="ORF">MCM1_1461</name>
</gene>
<comment type="subcellular location">
    <subcellularLocation>
        <location evidence="1">Endomembrane system</location>
        <topology evidence="1">Multi-pass membrane protein</topology>
    </subcellularLocation>
</comment>
<dbReference type="AlphaFoldDB" id="A0A0G3CHB6"/>
<sequence length="94" mass="10807">MLVMLKLKEIKNNAKKYIELCKLIYIDPRTPKTAKILLWIAIGYALSPIDLIPDFIPVIGHIDDIIIVPVLLYIAMRSVPKNVYIENYVQILSK</sequence>
<accession>A0A0G3CHB6</accession>
<keyword evidence="4" id="KW-0472">Membrane</keyword>
<dbReference type="Pfam" id="PF06803">
    <property type="entry name" value="DUF1232"/>
    <property type="match status" value="1"/>
</dbReference>
<proteinExistence type="predicted"/>
<dbReference type="GO" id="GO:0012505">
    <property type="term" value="C:endomembrane system"/>
    <property type="evidence" value="ECO:0007669"/>
    <property type="project" value="UniProtKB-SubCell"/>
</dbReference>
<evidence type="ECO:0000256" key="4">
    <source>
        <dbReference type="ARBA" id="ARBA00023136"/>
    </source>
</evidence>